<organism evidence="8 9">
    <name type="scientific">Quisquiliibacterium transsilvanicum</name>
    <dbReference type="NCBI Taxonomy" id="1549638"/>
    <lineage>
        <taxon>Bacteria</taxon>
        <taxon>Pseudomonadati</taxon>
        <taxon>Pseudomonadota</taxon>
        <taxon>Betaproteobacteria</taxon>
        <taxon>Burkholderiales</taxon>
        <taxon>Burkholderiaceae</taxon>
        <taxon>Quisquiliibacterium</taxon>
    </lineage>
</organism>
<keyword evidence="5 7" id="KW-1133">Transmembrane helix</keyword>
<evidence type="ECO:0000256" key="4">
    <source>
        <dbReference type="ARBA" id="ARBA00022692"/>
    </source>
</evidence>
<evidence type="ECO:0000313" key="9">
    <source>
        <dbReference type="Proteomes" id="UP000532440"/>
    </source>
</evidence>
<feature type="transmembrane region" description="Helical" evidence="7">
    <location>
        <begin position="174"/>
        <end position="200"/>
    </location>
</feature>
<dbReference type="Pfam" id="PF01891">
    <property type="entry name" value="CbiM"/>
    <property type="match status" value="1"/>
</dbReference>
<feature type="transmembrane region" description="Helical" evidence="7">
    <location>
        <begin position="133"/>
        <end position="162"/>
    </location>
</feature>
<evidence type="ECO:0000256" key="3">
    <source>
        <dbReference type="ARBA" id="ARBA00022475"/>
    </source>
</evidence>
<sequence length="218" mass="23458">MFAYPLSATAAMLLAAIALLLCLEAARRARWNAGIDEHLGWALATALILLGHRMTVELPSGLALHYLGSAFLTLLLGYPRALLSMAMVFAAEAARGGDWSNWGLRVLLSGALPVVTMWAIVGACRRWLPANPFVFLLACGLFGQFAAYCVQLCASALAYVVLAPDVPAAFVDEILPYALLLAAGEAWLEGMLVTLLVVYVPGSVRLFDEGFYLRKRGN</sequence>
<evidence type="ECO:0000256" key="6">
    <source>
        <dbReference type="ARBA" id="ARBA00023136"/>
    </source>
</evidence>
<evidence type="ECO:0000256" key="1">
    <source>
        <dbReference type="ARBA" id="ARBA00004651"/>
    </source>
</evidence>
<gene>
    <name evidence="8" type="ORF">HNQ70_002687</name>
</gene>
<evidence type="ECO:0000256" key="5">
    <source>
        <dbReference type="ARBA" id="ARBA00022989"/>
    </source>
</evidence>
<feature type="transmembrane region" description="Helical" evidence="7">
    <location>
        <begin position="102"/>
        <end position="121"/>
    </location>
</feature>
<dbReference type="Gene3D" id="1.10.1760.20">
    <property type="match status" value="1"/>
</dbReference>
<reference evidence="8 9" key="1">
    <citation type="submission" date="2020-08" db="EMBL/GenBank/DDBJ databases">
        <title>Genomic Encyclopedia of Type Strains, Phase IV (KMG-IV): sequencing the most valuable type-strain genomes for metagenomic binning, comparative biology and taxonomic classification.</title>
        <authorList>
            <person name="Goeker M."/>
        </authorList>
    </citation>
    <scope>NUCLEOTIDE SEQUENCE [LARGE SCALE GENOMIC DNA]</scope>
    <source>
        <strain evidence="8 9">DSM 29781</strain>
    </source>
</reference>
<evidence type="ECO:0000256" key="2">
    <source>
        <dbReference type="ARBA" id="ARBA00022448"/>
    </source>
</evidence>
<comment type="subcellular location">
    <subcellularLocation>
        <location evidence="1">Cell membrane</location>
        <topology evidence="1">Multi-pass membrane protein</topology>
    </subcellularLocation>
</comment>
<feature type="transmembrane region" description="Helical" evidence="7">
    <location>
        <begin position="63"/>
        <end position="90"/>
    </location>
</feature>
<keyword evidence="2" id="KW-0813">Transport</keyword>
<name>A0A7W8HIH4_9BURK</name>
<dbReference type="GO" id="GO:0005886">
    <property type="term" value="C:plasma membrane"/>
    <property type="evidence" value="ECO:0007669"/>
    <property type="project" value="UniProtKB-SubCell"/>
</dbReference>
<keyword evidence="3" id="KW-1003">Cell membrane</keyword>
<dbReference type="InterPro" id="IPR002751">
    <property type="entry name" value="CbiM/NikMN"/>
</dbReference>
<accession>A0A7W8HIH4</accession>
<dbReference type="EMBL" id="JACHGB010000005">
    <property type="protein sequence ID" value="MBB5272664.1"/>
    <property type="molecule type" value="Genomic_DNA"/>
</dbReference>
<dbReference type="RefSeq" id="WP_183968405.1">
    <property type="nucleotide sequence ID" value="NZ_BAABEW010000012.1"/>
</dbReference>
<keyword evidence="9" id="KW-1185">Reference proteome</keyword>
<dbReference type="Proteomes" id="UP000532440">
    <property type="component" value="Unassembled WGS sequence"/>
</dbReference>
<comment type="caution">
    <text evidence="8">The sequence shown here is derived from an EMBL/GenBank/DDBJ whole genome shotgun (WGS) entry which is preliminary data.</text>
</comment>
<protein>
    <submittedName>
        <fullName evidence="8">Putative membrane protein</fullName>
    </submittedName>
</protein>
<proteinExistence type="predicted"/>
<dbReference type="GO" id="GO:0000041">
    <property type="term" value="P:transition metal ion transport"/>
    <property type="evidence" value="ECO:0007669"/>
    <property type="project" value="InterPro"/>
</dbReference>
<keyword evidence="4 7" id="KW-0812">Transmembrane</keyword>
<dbReference type="AlphaFoldDB" id="A0A7W8HIH4"/>
<evidence type="ECO:0000256" key="7">
    <source>
        <dbReference type="SAM" id="Phobius"/>
    </source>
</evidence>
<evidence type="ECO:0000313" key="8">
    <source>
        <dbReference type="EMBL" id="MBB5272664.1"/>
    </source>
</evidence>
<keyword evidence="6 7" id="KW-0472">Membrane</keyword>